<dbReference type="SUPFAM" id="SSF161098">
    <property type="entry name" value="MetI-like"/>
    <property type="match status" value="1"/>
</dbReference>
<evidence type="ECO:0000256" key="5">
    <source>
        <dbReference type="ARBA" id="ARBA00022989"/>
    </source>
</evidence>
<feature type="transmembrane region" description="Helical" evidence="7">
    <location>
        <begin position="12"/>
        <end position="30"/>
    </location>
</feature>
<dbReference type="Pfam" id="PF19300">
    <property type="entry name" value="BPD_transp_1_N"/>
    <property type="match status" value="1"/>
</dbReference>
<evidence type="ECO:0000259" key="8">
    <source>
        <dbReference type="PROSITE" id="PS50928"/>
    </source>
</evidence>
<feature type="transmembrane region" description="Helical" evidence="7">
    <location>
        <begin position="246"/>
        <end position="272"/>
    </location>
</feature>
<keyword evidence="3" id="KW-1003">Cell membrane</keyword>
<comment type="caution">
    <text evidence="9">The sequence shown here is derived from an EMBL/GenBank/DDBJ whole genome shotgun (WGS) entry which is preliminary data.</text>
</comment>
<proteinExistence type="inferred from homology"/>
<feature type="domain" description="ABC transmembrane type-1" evidence="8">
    <location>
        <begin position="98"/>
        <end position="311"/>
    </location>
</feature>
<evidence type="ECO:0000256" key="2">
    <source>
        <dbReference type="ARBA" id="ARBA00022448"/>
    </source>
</evidence>
<dbReference type="PANTHER" id="PTHR43163:SF2">
    <property type="entry name" value="ABC TRANSPORTER PERMEASE PROTEIN"/>
    <property type="match status" value="1"/>
</dbReference>
<evidence type="ECO:0000256" key="3">
    <source>
        <dbReference type="ARBA" id="ARBA00022475"/>
    </source>
</evidence>
<comment type="subcellular location">
    <subcellularLocation>
        <location evidence="1 7">Cell membrane</location>
        <topology evidence="1 7">Multi-pass membrane protein</topology>
    </subcellularLocation>
</comment>
<reference evidence="9 10" key="1">
    <citation type="submission" date="2023-07" db="EMBL/GenBank/DDBJ databases">
        <title>Genomic Encyclopedia of Type Strains, Phase IV (KMG-IV): sequencing the most valuable type-strain genomes for metagenomic binning, comparative biology and taxonomic classification.</title>
        <authorList>
            <person name="Goeker M."/>
        </authorList>
    </citation>
    <scope>NUCLEOTIDE SEQUENCE [LARGE SCALE GENOMIC DNA]</scope>
    <source>
        <strain evidence="9 10">DSM 1112</strain>
    </source>
</reference>
<dbReference type="PANTHER" id="PTHR43163">
    <property type="entry name" value="DIPEPTIDE TRANSPORT SYSTEM PERMEASE PROTEIN DPPB-RELATED"/>
    <property type="match status" value="1"/>
</dbReference>
<dbReference type="Gene3D" id="1.10.3720.10">
    <property type="entry name" value="MetI-like"/>
    <property type="match status" value="1"/>
</dbReference>
<dbReference type="InterPro" id="IPR045621">
    <property type="entry name" value="BPD_transp_1_N"/>
</dbReference>
<protein>
    <submittedName>
        <fullName evidence="9">Peptide/nickel transport system permease protein</fullName>
    </submittedName>
</protein>
<keyword evidence="10" id="KW-1185">Reference proteome</keyword>
<comment type="similarity">
    <text evidence="7">Belongs to the binding-protein-dependent transport system permease family.</text>
</comment>
<dbReference type="Pfam" id="PF00528">
    <property type="entry name" value="BPD_transp_1"/>
    <property type="match status" value="1"/>
</dbReference>
<keyword evidence="2 7" id="KW-0813">Transport</keyword>
<sequence>MMALVTVALGRLSQAFLLLLAMSLIGFIGIHSVGNPVFNVVNIETATPEDIRLATIALGLDQPIWRQYLVFIGNVVAGNFGTSYIYHQPAFTLMISKLPATLELACVAMLVAAPLGTALGLIAGRRPGTLFDRAVLKASVSALSIPSFWLAMMLILVGAILTGWFPSGGRGATAAFAGQEWSLITRSGAWHLALPALTLAIPNIALIARLSRSGTIEVENLDFTRFCRAKGLSPRRILLRHTLPNISMPIVTIIGLQFGAMLAFAVVVESIFSWPGVGKLLIDSIQLLDRPVVMATLTFIAVAFVVLNALVDLFHAVLDPRVRLSSQR</sequence>
<keyword evidence="6 7" id="KW-0472">Membrane</keyword>
<evidence type="ECO:0000256" key="1">
    <source>
        <dbReference type="ARBA" id="ARBA00004651"/>
    </source>
</evidence>
<feature type="transmembrane region" description="Helical" evidence="7">
    <location>
        <begin position="292"/>
        <end position="318"/>
    </location>
</feature>
<gene>
    <name evidence="9" type="ORF">QO002_005287</name>
</gene>
<evidence type="ECO:0000256" key="4">
    <source>
        <dbReference type="ARBA" id="ARBA00022692"/>
    </source>
</evidence>
<dbReference type="InterPro" id="IPR000515">
    <property type="entry name" value="MetI-like"/>
</dbReference>
<dbReference type="Proteomes" id="UP001230207">
    <property type="component" value="Unassembled WGS sequence"/>
</dbReference>
<organism evidence="9 10">
    <name type="scientific">Pararhizobium capsulatum DSM 1112</name>
    <dbReference type="NCBI Taxonomy" id="1121113"/>
    <lineage>
        <taxon>Bacteria</taxon>
        <taxon>Pseudomonadati</taxon>
        <taxon>Pseudomonadota</taxon>
        <taxon>Alphaproteobacteria</taxon>
        <taxon>Hyphomicrobiales</taxon>
        <taxon>Rhizobiaceae</taxon>
        <taxon>Rhizobium/Agrobacterium group</taxon>
        <taxon>Pararhizobium</taxon>
    </lineage>
</organism>
<name>A0ABU0BXT8_9HYPH</name>
<dbReference type="CDD" id="cd06261">
    <property type="entry name" value="TM_PBP2"/>
    <property type="match status" value="1"/>
</dbReference>
<evidence type="ECO:0000256" key="7">
    <source>
        <dbReference type="RuleBase" id="RU363032"/>
    </source>
</evidence>
<keyword evidence="4 7" id="KW-0812">Transmembrane</keyword>
<evidence type="ECO:0000313" key="10">
    <source>
        <dbReference type="Proteomes" id="UP001230207"/>
    </source>
</evidence>
<accession>A0ABU0BXT8</accession>
<dbReference type="EMBL" id="JAUSVF010000003">
    <property type="protein sequence ID" value="MDQ0323081.1"/>
    <property type="molecule type" value="Genomic_DNA"/>
</dbReference>
<evidence type="ECO:0000256" key="6">
    <source>
        <dbReference type="ARBA" id="ARBA00023136"/>
    </source>
</evidence>
<dbReference type="InterPro" id="IPR035906">
    <property type="entry name" value="MetI-like_sf"/>
</dbReference>
<feature type="transmembrane region" description="Helical" evidence="7">
    <location>
        <begin position="143"/>
        <end position="165"/>
    </location>
</feature>
<feature type="transmembrane region" description="Helical" evidence="7">
    <location>
        <begin position="68"/>
        <end position="86"/>
    </location>
</feature>
<dbReference type="PROSITE" id="PS50928">
    <property type="entry name" value="ABC_TM1"/>
    <property type="match status" value="1"/>
</dbReference>
<keyword evidence="5 7" id="KW-1133">Transmembrane helix</keyword>
<feature type="transmembrane region" description="Helical" evidence="7">
    <location>
        <begin position="98"/>
        <end position="123"/>
    </location>
</feature>
<evidence type="ECO:0000313" key="9">
    <source>
        <dbReference type="EMBL" id="MDQ0323081.1"/>
    </source>
</evidence>